<evidence type="ECO:0000259" key="4">
    <source>
        <dbReference type="PROSITE" id="PS50893"/>
    </source>
</evidence>
<keyword evidence="2" id="KW-0547">Nucleotide-binding</keyword>
<evidence type="ECO:0000256" key="2">
    <source>
        <dbReference type="ARBA" id="ARBA00022741"/>
    </source>
</evidence>
<dbReference type="SMART" id="SM00382">
    <property type="entry name" value="AAA"/>
    <property type="match status" value="1"/>
</dbReference>
<dbReference type="InterPro" id="IPR017871">
    <property type="entry name" value="ABC_transporter-like_CS"/>
</dbReference>
<dbReference type="InterPro" id="IPR003439">
    <property type="entry name" value="ABC_transporter-like_ATP-bd"/>
</dbReference>
<dbReference type="Pfam" id="PF00005">
    <property type="entry name" value="ABC_tran"/>
    <property type="match status" value="1"/>
</dbReference>
<dbReference type="Proteomes" id="UP000094296">
    <property type="component" value="Unassembled WGS sequence"/>
</dbReference>
<reference evidence="5 6" key="1">
    <citation type="submission" date="2016-09" db="EMBL/GenBank/DDBJ databases">
        <title>Draft genome sequence for the type strain of Desulfuribacillus alkaliarsenatis AHT28, an obligately anaerobic, sulfidogenic bacterium isolated from Russian soda lake sediments.</title>
        <authorList>
            <person name="Abin C.A."/>
            <person name="Hollibaugh J.T."/>
        </authorList>
    </citation>
    <scope>NUCLEOTIDE SEQUENCE [LARGE SCALE GENOMIC DNA]</scope>
    <source>
        <strain evidence="5 6">AHT28</strain>
    </source>
</reference>
<gene>
    <name evidence="5" type="ORF">BHF68_00365</name>
</gene>
<dbReference type="GO" id="GO:0098796">
    <property type="term" value="C:membrane protein complex"/>
    <property type="evidence" value="ECO:0007669"/>
    <property type="project" value="UniProtKB-ARBA"/>
</dbReference>
<evidence type="ECO:0000313" key="5">
    <source>
        <dbReference type="EMBL" id="OEF98179.1"/>
    </source>
</evidence>
<dbReference type="GO" id="GO:0005524">
    <property type="term" value="F:ATP binding"/>
    <property type="evidence" value="ECO:0007669"/>
    <property type="project" value="UniProtKB-KW"/>
</dbReference>
<evidence type="ECO:0000313" key="6">
    <source>
        <dbReference type="Proteomes" id="UP000094296"/>
    </source>
</evidence>
<evidence type="ECO:0000256" key="1">
    <source>
        <dbReference type="ARBA" id="ARBA00022448"/>
    </source>
</evidence>
<sequence>MGFIQLNNVNKTYNLKGTAVTALQTTNLAIEQGEFVALMGPSGSGKSTLLTIMGTLNPPSTGTLLIDEMDVYELNQERRADFRYMYTGFVFQQMHLLNYLTAIENVMVPLAVSKYSRAEQYKMAEAVLDQVGLLNKKNRLPNELSGGEQQRVAIARAIVNKPPIIFADEPTGSLDTKTGAEILHLFKDLNKSGQTIIMVTHNPETLAYVSRTVVIRDGVIESDTSITQGV</sequence>
<dbReference type="GO" id="GO:0016887">
    <property type="term" value="F:ATP hydrolysis activity"/>
    <property type="evidence" value="ECO:0007669"/>
    <property type="project" value="InterPro"/>
</dbReference>
<comment type="caution">
    <text evidence="5">The sequence shown here is derived from an EMBL/GenBank/DDBJ whole genome shotgun (WGS) entry which is preliminary data.</text>
</comment>
<evidence type="ECO:0000256" key="3">
    <source>
        <dbReference type="ARBA" id="ARBA00022840"/>
    </source>
</evidence>
<dbReference type="InterPro" id="IPR015854">
    <property type="entry name" value="ABC_transpr_LolD-like"/>
</dbReference>
<dbReference type="InterPro" id="IPR027417">
    <property type="entry name" value="P-loop_NTPase"/>
</dbReference>
<dbReference type="AlphaFoldDB" id="A0A1E5G4Y6"/>
<dbReference type="GO" id="GO:0005886">
    <property type="term" value="C:plasma membrane"/>
    <property type="evidence" value="ECO:0007669"/>
    <property type="project" value="TreeGrafter"/>
</dbReference>
<dbReference type="EMBL" id="MIJE01000001">
    <property type="protein sequence ID" value="OEF98179.1"/>
    <property type="molecule type" value="Genomic_DNA"/>
</dbReference>
<dbReference type="PANTHER" id="PTHR24220:SF86">
    <property type="entry name" value="ABC TRANSPORTER ABCH.1"/>
    <property type="match status" value="1"/>
</dbReference>
<accession>A0A1E5G4Y6</accession>
<dbReference type="FunFam" id="3.40.50.300:FF:000032">
    <property type="entry name" value="Export ABC transporter ATP-binding protein"/>
    <property type="match status" value="1"/>
</dbReference>
<keyword evidence="6" id="KW-1185">Reference proteome</keyword>
<name>A0A1E5G4Y6_9FIRM</name>
<dbReference type="InterPro" id="IPR017911">
    <property type="entry name" value="MacB-like_ATP-bd"/>
</dbReference>
<dbReference type="PANTHER" id="PTHR24220">
    <property type="entry name" value="IMPORT ATP-BINDING PROTEIN"/>
    <property type="match status" value="1"/>
</dbReference>
<protein>
    <submittedName>
        <fullName evidence="5">ABC transporter ATP-binding protein</fullName>
    </submittedName>
</protein>
<dbReference type="InterPro" id="IPR003593">
    <property type="entry name" value="AAA+_ATPase"/>
</dbReference>
<dbReference type="RefSeq" id="WP_069641671.1">
    <property type="nucleotide sequence ID" value="NZ_MIJE01000001.1"/>
</dbReference>
<feature type="domain" description="ABC transporter" evidence="4">
    <location>
        <begin position="4"/>
        <end position="230"/>
    </location>
</feature>
<dbReference type="PROSITE" id="PS00211">
    <property type="entry name" value="ABC_TRANSPORTER_1"/>
    <property type="match status" value="1"/>
</dbReference>
<dbReference type="PROSITE" id="PS50893">
    <property type="entry name" value="ABC_TRANSPORTER_2"/>
    <property type="match status" value="1"/>
</dbReference>
<dbReference type="SUPFAM" id="SSF52540">
    <property type="entry name" value="P-loop containing nucleoside triphosphate hydrolases"/>
    <property type="match status" value="1"/>
</dbReference>
<organism evidence="5 6">
    <name type="scientific">Desulfuribacillus alkaliarsenatis</name>
    <dbReference type="NCBI Taxonomy" id="766136"/>
    <lineage>
        <taxon>Bacteria</taxon>
        <taxon>Bacillati</taxon>
        <taxon>Bacillota</taxon>
        <taxon>Desulfuribacillia</taxon>
        <taxon>Desulfuribacillales</taxon>
        <taxon>Desulfuribacillaceae</taxon>
        <taxon>Desulfuribacillus</taxon>
    </lineage>
</organism>
<dbReference type="STRING" id="766136.BHF68_00365"/>
<dbReference type="GO" id="GO:0022857">
    <property type="term" value="F:transmembrane transporter activity"/>
    <property type="evidence" value="ECO:0007669"/>
    <property type="project" value="TreeGrafter"/>
</dbReference>
<dbReference type="CDD" id="cd03255">
    <property type="entry name" value="ABC_MJ0796_LolCDE_FtsE"/>
    <property type="match status" value="1"/>
</dbReference>
<keyword evidence="1" id="KW-0813">Transport</keyword>
<dbReference type="OrthoDB" id="9791546at2"/>
<dbReference type="Gene3D" id="3.40.50.300">
    <property type="entry name" value="P-loop containing nucleotide triphosphate hydrolases"/>
    <property type="match status" value="1"/>
</dbReference>
<keyword evidence="3 5" id="KW-0067">ATP-binding</keyword>
<proteinExistence type="predicted"/>